<evidence type="ECO:0000313" key="1">
    <source>
        <dbReference type="EMBL" id="WOO43326.1"/>
    </source>
</evidence>
<dbReference type="EMBL" id="CP136920">
    <property type="protein sequence ID" value="WOO43326.1"/>
    <property type="molecule type" value="Genomic_DNA"/>
</dbReference>
<dbReference type="KEGG" id="puo:RZN69_09510"/>
<sequence length="313" mass="35429">MKTLFYFIFFYCTLVFALKAENDLDINYIEINGYTIVYVYGGINTDALKLKETSQSASEFYLKTADAQFSFNGDLDGSGTYDAGVISYYEKTLSTILSAGNADDSFGVGSEVRFSDSPGAHYVSSYDGEVRSYGSDSAITQLHLTPLVQDDETVEWELGIDEGYGGEFISMLIVLDHSLSDIGLSDGDYVHIDFENTFDSTQIWQKAHYIDSESSDLYAALLDSISNNLPDYYDEIVDNVLNPIWDGNYDNGLSREDLKNMWSYIYAIGETDMTTMYIHDYGTWAVLYETDGDDSELYLYTFKKVRGRHFHRL</sequence>
<protein>
    <submittedName>
        <fullName evidence="1">Uncharacterized protein</fullName>
    </submittedName>
</protein>
<dbReference type="Proteomes" id="UP001304300">
    <property type="component" value="Chromosome"/>
</dbReference>
<proteinExistence type="predicted"/>
<accession>A0AAQ3LCL6</accession>
<organism evidence="1 2">
    <name type="scientific">Rubellicoccus peritrichatus</name>
    <dbReference type="NCBI Taxonomy" id="3080537"/>
    <lineage>
        <taxon>Bacteria</taxon>
        <taxon>Pseudomonadati</taxon>
        <taxon>Verrucomicrobiota</taxon>
        <taxon>Opitutia</taxon>
        <taxon>Puniceicoccales</taxon>
        <taxon>Cerasicoccaceae</taxon>
        <taxon>Rubellicoccus</taxon>
    </lineage>
</organism>
<gene>
    <name evidence="1" type="ORF">RZN69_09510</name>
</gene>
<dbReference type="AlphaFoldDB" id="A0AAQ3LCL6"/>
<reference evidence="1 2" key="1">
    <citation type="submission" date="2023-10" db="EMBL/GenBank/DDBJ databases">
        <title>Rubellicoccus peritrichatus gen. nov., sp. nov., isolated from an algae of coral reef tank.</title>
        <authorList>
            <person name="Luo J."/>
        </authorList>
    </citation>
    <scope>NUCLEOTIDE SEQUENCE [LARGE SCALE GENOMIC DNA]</scope>
    <source>
        <strain evidence="1 2">CR14</strain>
    </source>
</reference>
<name>A0AAQ3LCL6_9BACT</name>
<dbReference type="RefSeq" id="WP_317835874.1">
    <property type="nucleotide sequence ID" value="NZ_CP136920.1"/>
</dbReference>
<keyword evidence="2" id="KW-1185">Reference proteome</keyword>
<evidence type="ECO:0000313" key="2">
    <source>
        <dbReference type="Proteomes" id="UP001304300"/>
    </source>
</evidence>